<dbReference type="GO" id="GO:0005524">
    <property type="term" value="F:ATP binding"/>
    <property type="evidence" value="ECO:0007669"/>
    <property type="project" value="UniProtKB-KW"/>
</dbReference>
<feature type="domain" description="Four-carbon acid sugar kinase nucleotide binding" evidence="8">
    <location>
        <begin position="234"/>
        <end position="386"/>
    </location>
</feature>
<keyword evidence="3" id="KW-0547">Nucleotide-binding</keyword>
<dbReference type="InterPro" id="IPR037051">
    <property type="entry name" value="4-carb_acid_sugar_kinase_N_sf"/>
</dbReference>
<keyword evidence="9" id="KW-0614">Plasmid</keyword>
<evidence type="ECO:0000256" key="5">
    <source>
        <dbReference type="ARBA" id="ARBA00022840"/>
    </source>
</evidence>
<sequence>MSIKVAVLADDLSGGNSVGAEFARQGLATLVARVSEVDAAVRYGPEIIVVTTDTRNRSPEEADAITRDALTRAVTLQPAYLFKKLDSLLRGPIAVEAAATMAAAGADSALVVTASPPTGRTTRAGRQLVDGRPLLDVIAALDPGASLATDEVGSFFLACGRPLRHLDLDTVRAGEIKTGEWSGRITIADCETQSDLDRTVSAAIAADVRLFFGTYGMGASIARLLGRNAGMPVLVIAGSLSEATHRQVLALREEGECTLLSVDAPSTSEEARRALSAGRDVVLCARPDTLGPSAARLLAPPTRAAASAMEERIARCAEPLLGLVSGLIVSGGSTADTLLVLMGAHGLVLSGSELLPGVPVARILGGSHDGLRCVTKPGSFGTDDALCVARRFVRDRRMS</sequence>
<protein>
    <submittedName>
        <fullName evidence="9">Type III effector Hrp-dependent outers</fullName>
    </submittedName>
</protein>
<feature type="domain" description="Four-carbon acid sugar kinase N-terminal" evidence="7">
    <location>
        <begin position="6"/>
        <end position="210"/>
    </location>
</feature>
<dbReference type="Gene3D" id="3.40.50.10840">
    <property type="entry name" value="Putative sugar-binding, N-terminal domain"/>
    <property type="match status" value="1"/>
</dbReference>
<evidence type="ECO:0000256" key="1">
    <source>
        <dbReference type="ARBA" id="ARBA00005715"/>
    </source>
</evidence>
<organism evidence="9 10">
    <name type="scientific">Methylobacterium nodulans (strain LMG 21967 / CNCM I-2342 / ORS 2060)</name>
    <dbReference type="NCBI Taxonomy" id="460265"/>
    <lineage>
        <taxon>Bacteria</taxon>
        <taxon>Pseudomonadati</taxon>
        <taxon>Pseudomonadota</taxon>
        <taxon>Alphaproteobacteria</taxon>
        <taxon>Hyphomicrobiales</taxon>
        <taxon>Methylobacteriaceae</taxon>
        <taxon>Methylobacterium</taxon>
    </lineage>
</organism>
<evidence type="ECO:0000259" key="7">
    <source>
        <dbReference type="Pfam" id="PF07005"/>
    </source>
</evidence>
<evidence type="ECO:0000256" key="3">
    <source>
        <dbReference type="ARBA" id="ARBA00022741"/>
    </source>
</evidence>
<gene>
    <name evidence="9" type="ordered locus">Mnod_8221</name>
</gene>
<keyword evidence="10" id="KW-1185">Reference proteome</keyword>
<dbReference type="EMBL" id="CP001351">
    <property type="protein sequence ID" value="ACL63193.1"/>
    <property type="molecule type" value="Genomic_DNA"/>
</dbReference>
<dbReference type="Pfam" id="PF07005">
    <property type="entry name" value="SBD_N"/>
    <property type="match status" value="1"/>
</dbReference>
<dbReference type="Proteomes" id="UP000008207">
    <property type="component" value="Plasmid pMNOD02"/>
</dbReference>
<keyword evidence="4" id="KW-0418">Kinase</keyword>
<evidence type="ECO:0000313" key="9">
    <source>
        <dbReference type="EMBL" id="ACL63193.1"/>
    </source>
</evidence>
<dbReference type="OrthoDB" id="9778478at2"/>
<dbReference type="SUPFAM" id="SSF142764">
    <property type="entry name" value="YgbK-like"/>
    <property type="match status" value="1"/>
</dbReference>
<evidence type="ECO:0000256" key="6">
    <source>
        <dbReference type="ARBA" id="ARBA00023277"/>
    </source>
</evidence>
<dbReference type="Gene3D" id="3.40.980.20">
    <property type="entry name" value="Four-carbon acid sugar kinase, nucleotide binding domain"/>
    <property type="match status" value="1"/>
</dbReference>
<proteinExistence type="inferred from homology"/>
<geneLocation type="plasmid" evidence="9 10">
    <name>pMNOD02</name>
</geneLocation>
<evidence type="ECO:0000313" key="10">
    <source>
        <dbReference type="Proteomes" id="UP000008207"/>
    </source>
</evidence>
<name>B8IXF2_METNO</name>
<dbReference type="AlphaFoldDB" id="B8IXF2"/>
<evidence type="ECO:0000256" key="4">
    <source>
        <dbReference type="ARBA" id="ARBA00022777"/>
    </source>
</evidence>
<dbReference type="InterPro" id="IPR031475">
    <property type="entry name" value="NBD_C"/>
</dbReference>
<dbReference type="HOGENOM" id="CLU_029424_0_0_5"/>
<comment type="similarity">
    <text evidence="1">Belongs to the four-carbon acid sugar kinase family.</text>
</comment>
<keyword evidence="6" id="KW-0119">Carbohydrate metabolism</keyword>
<dbReference type="InterPro" id="IPR042213">
    <property type="entry name" value="NBD_C_sf"/>
</dbReference>
<dbReference type="KEGG" id="mno:Mnod_8221"/>
<dbReference type="Pfam" id="PF17042">
    <property type="entry name" value="NBD_C"/>
    <property type="match status" value="1"/>
</dbReference>
<dbReference type="GO" id="GO:0016301">
    <property type="term" value="F:kinase activity"/>
    <property type="evidence" value="ECO:0007669"/>
    <property type="project" value="UniProtKB-KW"/>
</dbReference>
<evidence type="ECO:0000256" key="2">
    <source>
        <dbReference type="ARBA" id="ARBA00022679"/>
    </source>
</evidence>
<reference evidence="10" key="1">
    <citation type="submission" date="2009-01" db="EMBL/GenBank/DDBJ databases">
        <title>Complete sequence of plasmid 2 of Methylobacterium nodulans ORS 2060.</title>
        <authorList>
            <consortium name="US DOE Joint Genome Institute"/>
            <person name="Lucas S."/>
            <person name="Copeland A."/>
            <person name="Lapidus A."/>
            <person name="Glavina del Rio T."/>
            <person name="Dalin E."/>
            <person name="Tice H."/>
            <person name="Bruce D."/>
            <person name="Goodwin L."/>
            <person name="Pitluck S."/>
            <person name="Sims D."/>
            <person name="Brettin T."/>
            <person name="Detter J.C."/>
            <person name="Han C."/>
            <person name="Larimer F."/>
            <person name="Land M."/>
            <person name="Hauser L."/>
            <person name="Kyrpides N."/>
            <person name="Ivanova N."/>
            <person name="Marx C.J."/>
            <person name="Richardson P."/>
        </authorList>
    </citation>
    <scope>NUCLEOTIDE SEQUENCE [LARGE SCALE GENOMIC DNA]</scope>
    <source>
        <strain evidence="10">LMG 21967 / CNCM I-2342 / ORS 2060</strain>
        <plasmid evidence="10">Plasmid pMNOD02</plasmid>
    </source>
</reference>
<keyword evidence="5" id="KW-0067">ATP-binding</keyword>
<dbReference type="InterPro" id="IPR010737">
    <property type="entry name" value="4-carb_acid_sugar_kinase_N"/>
</dbReference>
<accession>B8IXF2</accession>
<keyword evidence="2" id="KW-0808">Transferase</keyword>
<evidence type="ECO:0000259" key="8">
    <source>
        <dbReference type="Pfam" id="PF17042"/>
    </source>
</evidence>
<dbReference type="RefSeq" id="WP_012631391.1">
    <property type="nucleotide sequence ID" value="NC_011887.1"/>
</dbReference>